<evidence type="ECO:0000256" key="1">
    <source>
        <dbReference type="ARBA" id="ARBA00023015"/>
    </source>
</evidence>
<dbReference type="Proteomes" id="UP000177575">
    <property type="component" value="Unassembled WGS sequence"/>
</dbReference>
<accession>A0A1G2Q2N5</accession>
<keyword evidence="1" id="KW-0805">Transcription regulation</keyword>
<proteinExistence type="predicted"/>
<dbReference type="AlphaFoldDB" id="A0A1G2Q2N5"/>
<dbReference type="InterPro" id="IPR011991">
    <property type="entry name" value="ArsR-like_HTH"/>
</dbReference>
<dbReference type="InterPro" id="IPR001845">
    <property type="entry name" value="HTH_ArsR_DNA-bd_dom"/>
</dbReference>
<dbReference type="GO" id="GO:0003700">
    <property type="term" value="F:DNA-binding transcription factor activity"/>
    <property type="evidence" value="ECO:0007669"/>
    <property type="project" value="InterPro"/>
</dbReference>
<dbReference type="InterPro" id="IPR036390">
    <property type="entry name" value="WH_DNA-bd_sf"/>
</dbReference>
<dbReference type="NCBIfam" id="NF033788">
    <property type="entry name" value="HTH_metalloreg"/>
    <property type="match status" value="1"/>
</dbReference>
<keyword evidence="3" id="KW-0804">Transcription</keyword>
<keyword evidence="2" id="KW-0238">DNA-binding</keyword>
<evidence type="ECO:0000313" key="6">
    <source>
        <dbReference type="Proteomes" id="UP000177575"/>
    </source>
</evidence>
<sequence length="86" mass="9920">MKDIEKILKALANRRRLAIIKYLNSRHEAAVGDIATAIKLSLKATSKHLVILHNVDILEREQRSLLMYYRLADSLPKLARSIIHYL</sequence>
<protein>
    <recommendedName>
        <fullName evidence="4">HTH arsR-type domain-containing protein</fullName>
    </recommendedName>
</protein>
<evidence type="ECO:0000256" key="2">
    <source>
        <dbReference type="ARBA" id="ARBA00023125"/>
    </source>
</evidence>
<dbReference type="Gene3D" id="1.10.10.10">
    <property type="entry name" value="Winged helix-like DNA-binding domain superfamily/Winged helix DNA-binding domain"/>
    <property type="match status" value="1"/>
</dbReference>
<dbReference type="InterPro" id="IPR036388">
    <property type="entry name" value="WH-like_DNA-bd_sf"/>
</dbReference>
<dbReference type="InterPro" id="IPR051081">
    <property type="entry name" value="HTH_MetalResp_TranReg"/>
</dbReference>
<dbReference type="PRINTS" id="PR00778">
    <property type="entry name" value="HTHARSR"/>
</dbReference>
<feature type="domain" description="HTH arsR-type" evidence="4">
    <location>
        <begin position="1"/>
        <end position="86"/>
    </location>
</feature>
<dbReference type="SUPFAM" id="SSF46785">
    <property type="entry name" value="Winged helix' DNA-binding domain"/>
    <property type="match status" value="1"/>
</dbReference>
<reference evidence="5 6" key="1">
    <citation type="journal article" date="2016" name="Nat. Commun.">
        <title>Thousands of microbial genomes shed light on interconnected biogeochemical processes in an aquifer system.</title>
        <authorList>
            <person name="Anantharaman K."/>
            <person name="Brown C.T."/>
            <person name="Hug L.A."/>
            <person name="Sharon I."/>
            <person name="Castelle C.J."/>
            <person name="Probst A.J."/>
            <person name="Thomas B.C."/>
            <person name="Singh A."/>
            <person name="Wilkins M.J."/>
            <person name="Karaoz U."/>
            <person name="Brodie E.L."/>
            <person name="Williams K.H."/>
            <person name="Hubbard S.S."/>
            <person name="Banfield J.F."/>
        </authorList>
    </citation>
    <scope>NUCLEOTIDE SEQUENCE [LARGE SCALE GENOMIC DNA]</scope>
</reference>
<evidence type="ECO:0000256" key="3">
    <source>
        <dbReference type="ARBA" id="ARBA00023163"/>
    </source>
</evidence>
<name>A0A1G2Q2N5_9BACT</name>
<gene>
    <name evidence="5" type="ORF">A2388_01750</name>
</gene>
<evidence type="ECO:0000259" key="4">
    <source>
        <dbReference type="PROSITE" id="PS50987"/>
    </source>
</evidence>
<dbReference type="CDD" id="cd00090">
    <property type="entry name" value="HTH_ARSR"/>
    <property type="match status" value="1"/>
</dbReference>
<comment type="caution">
    <text evidence="5">The sequence shown here is derived from an EMBL/GenBank/DDBJ whole genome shotgun (WGS) entry which is preliminary data.</text>
</comment>
<dbReference type="PANTHER" id="PTHR33154:SF18">
    <property type="entry name" value="ARSENICAL RESISTANCE OPERON REPRESSOR"/>
    <property type="match status" value="1"/>
</dbReference>
<dbReference type="PROSITE" id="PS50987">
    <property type="entry name" value="HTH_ARSR_2"/>
    <property type="match status" value="1"/>
</dbReference>
<dbReference type="SMART" id="SM00418">
    <property type="entry name" value="HTH_ARSR"/>
    <property type="match status" value="1"/>
</dbReference>
<dbReference type="PANTHER" id="PTHR33154">
    <property type="entry name" value="TRANSCRIPTIONAL REGULATOR, ARSR FAMILY"/>
    <property type="match status" value="1"/>
</dbReference>
<organism evidence="5 6">
    <name type="scientific">Candidatus Veblenbacteria bacterium RIFOXYB1_FULL_43_13</name>
    <dbReference type="NCBI Taxonomy" id="1802426"/>
    <lineage>
        <taxon>Bacteria</taxon>
        <taxon>Candidatus Vebleniibacteriota</taxon>
    </lineage>
</organism>
<dbReference type="EMBL" id="MHTC01000038">
    <property type="protein sequence ID" value="OHA54830.1"/>
    <property type="molecule type" value="Genomic_DNA"/>
</dbReference>
<dbReference type="Pfam" id="PF01022">
    <property type="entry name" value="HTH_5"/>
    <property type="match status" value="1"/>
</dbReference>
<dbReference type="GO" id="GO:0003677">
    <property type="term" value="F:DNA binding"/>
    <property type="evidence" value="ECO:0007669"/>
    <property type="project" value="UniProtKB-KW"/>
</dbReference>
<evidence type="ECO:0000313" key="5">
    <source>
        <dbReference type="EMBL" id="OHA54830.1"/>
    </source>
</evidence>